<proteinExistence type="predicted"/>
<sequence>METKKELESKKKVEKEARWIELKAIEEHNVTLEEERLRLFSEDMIAKKKEQDNKTMFMDTTHFDDQQKAYVEALRG</sequence>
<evidence type="ECO:0008006" key="2">
    <source>
        <dbReference type="Google" id="ProtNLM"/>
    </source>
</evidence>
<accession>A0A0A9AIF0</accession>
<evidence type="ECO:0000313" key="1">
    <source>
        <dbReference type="EMBL" id="JAD46887.1"/>
    </source>
</evidence>
<reference evidence="1" key="2">
    <citation type="journal article" date="2015" name="Data Brief">
        <title>Shoot transcriptome of the giant reed, Arundo donax.</title>
        <authorList>
            <person name="Barrero R.A."/>
            <person name="Guerrero F.D."/>
            <person name="Moolhuijzen P."/>
            <person name="Goolsby J.A."/>
            <person name="Tidwell J."/>
            <person name="Bellgard S.E."/>
            <person name="Bellgard M.I."/>
        </authorList>
    </citation>
    <scope>NUCLEOTIDE SEQUENCE</scope>
    <source>
        <tissue evidence="1">Shoot tissue taken approximately 20 cm above the soil surface</tissue>
    </source>
</reference>
<protein>
    <recommendedName>
        <fullName evidence="2">No apical meristem-associated C-terminal domain-containing protein</fullName>
    </recommendedName>
</protein>
<reference evidence="1" key="1">
    <citation type="submission" date="2014-09" db="EMBL/GenBank/DDBJ databases">
        <authorList>
            <person name="Magalhaes I.L.F."/>
            <person name="Oliveira U."/>
            <person name="Santos F.R."/>
            <person name="Vidigal T.H.D.A."/>
            <person name="Brescovit A.D."/>
            <person name="Santos A.J."/>
        </authorList>
    </citation>
    <scope>NUCLEOTIDE SEQUENCE</scope>
    <source>
        <tissue evidence="1">Shoot tissue taken approximately 20 cm above the soil surface</tissue>
    </source>
</reference>
<dbReference type="EMBL" id="GBRH01251008">
    <property type="protein sequence ID" value="JAD46887.1"/>
    <property type="molecule type" value="Transcribed_RNA"/>
</dbReference>
<organism evidence="1">
    <name type="scientific">Arundo donax</name>
    <name type="common">Giant reed</name>
    <name type="synonym">Donax arundinaceus</name>
    <dbReference type="NCBI Taxonomy" id="35708"/>
    <lineage>
        <taxon>Eukaryota</taxon>
        <taxon>Viridiplantae</taxon>
        <taxon>Streptophyta</taxon>
        <taxon>Embryophyta</taxon>
        <taxon>Tracheophyta</taxon>
        <taxon>Spermatophyta</taxon>
        <taxon>Magnoliopsida</taxon>
        <taxon>Liliopsida</taxon>
        <taxon>Poales</taxon>
        <taxon>Poaceae</taxon>
        <taxon>PACMAD clade</taxon>
        <taxon>Arundinoideae</taxon>
        <taxon>Arundineae</taxon>
        <taxon>Arundo</taxon>
    </lineage>
</organism>
<name>A0A0A9AIF0_ARUDO</name>
<dbReference type="AlphaFoldDB" id="A0A0A9AIF0"/>